<feature type="domain" description="RlpA-like protein double-psi beta-barrel" evidence="5">
    <location>
        <begin position="27"/>
        <end position="113"/>
    </location>
</feature>
<dbReference type="GO" id="GO:0000270">
    <property type="term" value="P:peptidoglycan metabolic process"/>
    <property type="evidence" value="ECO:0007669"/>
    <property type="project" value="UniProtKB-UniRule"/>
</dbReference>
<sequence precursor="true">MKKLLFLFLCLAPLWAIGDKPFQQWGKATFYASHYEGRPTTSGEKYDPALPTAAHAYLPLHSYVKVHNLSNGQTVVVKINDRMSRKSRFVIDLSKSAAQDLQIIGAGSAQVKITGLSKEAALAYWEKEKTAHEQDKS</sequence>
<gene>
    <name evidence="3" type="primary">rlpA</name>
    <name evidence="6" type="ORF">GU926_03510</name>
</gene>
<dbReference type="PANTHER" id="PTHR34183:SF1">
    <property type="entry name" value="ENDOLYTIC PEPTIDOGLYCAN TRANSGLYCOSYLASE RLPA"/>
    <property type="match status" value="1"/>
</dbReference>
<comment type="similarity">
    <text evidence="3 4">Belongs to the RlpA family.</text>
</comment>
<evidence type="ECO:0000259" key="5">
    <source>
        <dbReference type="Pfam" id="PF03330"/>
    </source>
</evidence>
<accession>A0A6P1NSA2</accession>
<keyword evidence="1 3" id="KW-0456">Lyase</keyword>
<dbReference type="AlphaFoldDB" id="A0A6P1NSA2"/>
<feature type="chain" id="PRO_5027194568" description="Probable endolytic peptidoglycan transglycosylase RlpA" evidence="3">
    <location>
        <begin position="19"/>
        <end position="137"/>
    </location>
</feature>
<dbReference type="InterPro" id="IPR034718">
    <property type="entry name" value="RlpA"/>
</dbReference>
<dbReference type="EC" id="4.2.2.-" evidence="3"/>
<proteinExistence type="inferred from homology"/>
<name>A0A6P1NSA2_9BACT</name>
<evidence type="ECO:0000256" key="4">
    <source>
        <dbReference type="RuleBase" id="RU003495"/>
    </source>
</evidence>
<feature type="signal peptide" evidence="3">
    <location>
        <begin position="1"/>
        <end position="18"/>
    </location>
</feature>
<dbReference type="EMBL" id="CP047897">
    <property type="protein sequence ID" value="QHL86557.1"/>
    <property type="molecule type" value="Genomic_DNA"/>
</dbReference>
<keyword evidence="2 3" id="KW-0961">Cell wall biogenesis/degradation</keyword>
<evidence type="ECO:0000313" key="7">
    <source>
        <dbReference type="Proteomes" id="UP000464214"/>
    </source>
</evidence>
<dbReference type="SUPFAM" id="SSF50685">
    <property type="entry name" value="Barwin-like endoglucanases"/>
    <property type="match status" value="1"/>
</dbReference>
<dbReference type="NCBIfam" id="TIGR00413">
    <property type="entry name" value="rlpA"/>
    <property type="match status" value="1"/>
</dbReference>
<reference evidence="6 7" key="1">
    <citation type="submission" date="2020-01" db="EMBL/GenBank/DDBJ databases">
        <authorList>
            <person name="Kim M."/>
        </authorList>
    </citation>
    <scope>NUCLEOTIDE SEQUENCE [LARGE SCALE GENOMIC DNA]</scope>
    <source>
        <strain evidence="6 7">BT10</strain>
    </source>
</reference>
<dbReference type="PANTHER" id="PTHR34183">
    <property type="entry name" value="ENDOLYTIC PEPTIDOGLYCAN TRANSGLYCOSYLASE RLPA"/>
    <property type="match status" value="1"/>
</dbReference>
<comment type="function">
    <text evidence="3">Lytic transglycosylase with a strong preference for naked glycan strands that lack stem peptides.</text>
</comment>
<keyword evidence="3" id="KW-0732">Signal</keyword>
<dbReference type="GO" id="GO:0008932">
    <property type="term" value="F:lytic endotransglycosylase activity"/>
    <property type="evidence" value="ECO:0007669"/>
    <property type="project" value="UniProtKB-UniRule"/>
</dbReference>
<dbReference type="KEGG" id="nib:GU926_03510"/>
<evidence type="ECO:0000256" key="3">
    <source>
        <dbReference type="HAMAP-Rule" id="MF_02071"/>
    </source>
</evidence>
<dbReference type="InterPro" id="IPR009009">
    <property type="entry name" value="RlpA-like_DPBB"/>
</dbReference>
<evidence type="ECO:0000313" key="6">
    <source>
        <dbReference type="EMBL" id="QHL86557.1"/>
    </source>
</evidence>
<evidence type="ECO:0000256" key="2">
    <source>
        <dbReference type="ARBA" id="ARBA00023316"/>
    </source>
</evidence>
<protein>
    <recommendedName>
        <fullName evidence="3">Probable endolytic peptidoglycan transglycosylase RlpA</fullName>
        <ecNumber evidence="3">4.2.2.-</ecNumber>
    </recommendedName>
</protein>
<dbReference type="GO" id="GO:0071555">
    <property type="term" value="P:cell wall organization"/>
    <property type="evidence" value="ECO:0007669"/>
    <property type="project" value="UniProtKB-KW"/>
</dbReference>
<dbReference type="HAMAP" id="MF_02071">
    <property type="entry name" value="RlpA"/>
    <property type="match status" value="1"/>
</dbReference>
<dbReference type="InterPro" id="IPR012997">
    <property type="entry name" value="RplA"/>
</dbReference>
<keyword evidence="7" id="KW-1185">Reference proteome</keyword>
<evidence type="ECO:0000256" key="1">
    <source>
        <dbReference type="ARBA" id="ARBA00023239"/>
    </source>
</evidence>
<organism evidence="6 7">
    <name type="scientific">Nibribacter ruber</name>
    <dbReference type="NCBI Taxonomy" id="2698458"/>
    <lineage>
        <taxon>Bacteria</taxon>
        <taxon>Pseudomonadati</taxon>
        <taxon>Bacteroidota</taxon>
        <taxon>Cytophagia</taxon>
        <taxon>Cytophagales</taxon>
        <taxon>Hymenobacteraceae</taxon>
        <taxon>Nibribacter</taxon>
    </lineage>
</organism>
<dbReference type="Pfam" id="PF03330">
    <property type="entry name" value="DPBB_1"/>
    <property type="match status" value="1"/>
</dbReference>
<dbReference type="RefSeq" id="WP_160689066.1">
    <property type="nucleotide sequence ID" value="NZ_CP047897.1"/>
</dbReference>
<dbReference type="InterPro" id="IPR036908">
    <property type="entry name" value="RlpA-like_sf"/>
</dbReference>
<dbReference type="Proteomes" id="UP000464214">
    <property type="component" value="Chromosome"/>
</dbReference>
<dbReference type="Gene3D" id="2.40.40.10">
    <property type="entry name" value="RlpA-like domain"/>
    <property type="match status" value="1"/>
</dbReference>
<dbReference type="CDD" id="cd22268">
    <property type="entry name" value="DPBB_RlpA-like"/>
    <property type="match status" value="1"/>
</dbReference>